<organism evidence="5 6">
    <name type="scientific">Brevibacillus borstelensis AK1</name>
    <dbReference type="NCBI Taxonomy" id="1300222"/>
    <lineage>
        <taxon>Bacteria</taxon>
        <taxon>Bacillati</taxon>
        <taxon>Bacillota</taxon>
        <taxon>Bacilli</taxon>
        <taxon>Bacillales</taxon>
        <taxon>Paenibacillaceae</taxon>
        <taxon>Brevibacillus</taxon>
    </lineage>
</organism>
<dbReference type="InterPro" id="IPR020904">
    <property type="entry name" value="Sc_DH/Rdtase_CS"/>
</dbReference>
<dbReference type="SMART" id="SM00822">
    <property type="entry name" value="PKS_KR"/>
    <property type="match status" value="1"/>
</dbReference>
<dbReference type="PROSITE" id="PS00061">
    <property type="entry name" value="ADH_SHORT"/>
    <property type="match status" value="1"/>
</dbReference>
<dbReference type="GO" id="GO:0016491">
    <property type="term" value="F:oxidoreductase activity"/>
    <property type="evidence" value="ECO:0007669"/>
    <property type="project" value="UniProtKB-KW"/>
</dbReference>
<comment type="caution">
    <text evidence="5">The sequence shown here is derived from an EMBL/GenBank/DDBJ whole genome shotgun (WGS) entry which is preliminary data.</text>
</comment>
<dbReference type="PANTHER" id="PTHR43976">
    <property type="entry name" value="SHORT CHAIN DEHYDROGENASE"/>
    <property type="match status" value="1"/>
</dbReference>
<dbReference type="STRING" id="1300222.I532_22687"/>
<keyword evidence="2" id="KW-0560">Oxidoreductase</keyword>
<dbReference type="PANTHER" id="PTHR43976:SF16">
    <property type="entry name" value="SHORT-CHAIN DEHYDROGENASE_REDUCTASE FAMILY PROTEIN"/>
    <property type="match status" value="1"/>
</dbReference>
<evidence type="ECO:0000313" key="6">
    <source>
        <dbReference type="Proteomes" id="UP000012081"/>
    </source>
</evidence>
<dbReference type="InterPro" id="IPR051911">
    <property type="entry name" value="SDR_oxidoreductase"/>
</dbReference>
<reference evidence="5 6" key="1">
    <citation type="submission" date="2013-03" db="EMBL/GenBank/DDBJ databases">
        <title>Assembly of a new bacterial strain Brevibacillus borstelensis AK1.</title>
        <authorList>
            <person name="Rajan I."/>
            <person name="PoliReddy D."/>
            <person name="Sugumar T."/>
            <person name="Rathinam K."/>
            <person name="Alqarawi S."/>
            <person name="Khalil A.B."/>
            <person name="Sivakumar N."/>
        </authorList>
    </citation>
    <scope>NUCLEOTIDE SEQUENCE [LARGE SCALE GENOMIC DNA]</scope>
    <source>
        <strain evidence="5 6">AK1</strain>
    </source>
</reference>
<keyword evidence="6" id="KW-1185">Reference proteome</keyword>
<dbReference type="AlphaFoldDB" id="M8D2F0"/>
<name>M8D2F0_9BACL</name>
<dbReference type="Proteomes" id="UP000012081">
    <property type="component" value="Unassembled WGS sequence"/>
</dbReference>
<dbReference type="EMBL" id="APBN01000016">
    <property type="protein sequence ID" value="EMT50409.1"/>
    <property type="molecule type" value="Genomic_DNA"/>
</dbReference>
<proteinExistence type="inferred from homology"/>
<accession>M8D2F0</accession>
<dbReference type="SUPFAM" id="SSF51735">
    <property type="entry name" value="NAD(P)-binding Rossmann-fold domains"/>
    <property type="match status" value="1"/>
</dbReference>
<dbReference type="Pfam" id="PF00106">
    <property type="entry name" value="adh_short"/>
    <property type="match status" value="1"/>
</dbReference>
<dbReference type="RefSeq" id="WP_003391772.1">
    <property type="nucleotide sequence ID" value="NZ_APBN01000016.1"/>
</dbReference>
<dbReference type="Gene3D" id="3.40.50.720">
    <property type="entry name" value="NAD(P)-binding Rossmann-like Domain"/>
    <property type="match status" value="1"/>
</dbReference>
<protein>
    <submittedName>
        <fullName evidence="5">Short chain dehydrogenase</fullName>
    </submittedName>
</protein>
<evidence type="ECO:0000259" key="4">
    <source>
        <dbReference type="SMART" id="SM00822"/>
    </source>
</evidence>
<evidence type="ECO:0000313" key="5">
    <source>
        <dbReference type="EMBL" id="EMT50409.1"/>
    </source>
</evidence>
<dbReference type="NCBIfam" id="NF005372">
    <property type="entry name" value="PRK06914.1"/>
    <property type="match status" value="1"/>
</dbReference>
<dbReference type="PRINTS" id="PR00080">
    <property type="entry name" value="SDRFAMILY"/>
</dbReference>
<dbReference type="CDD" id="cd05374">
    <property type="entry name" value="17beta-HSD-like_SDR_c"/>
    <property type="match status" value="1"/>
</dbReference>
<evidence type="ECO:0000256" key="3">
    <source>
        <dbReference type="RuleBase" id="RU000363"/>
    </source>
</evidence>
<evidence type="ECO:0000256" key="2">
    <source>
        <dbReference type="ARBA" id="ARBA00023002"/>
    </source>
</evidence>
<gene>
    <name evidence="5" type="ORF">I532_22687</name>
</gene>
<dbReference type="InterPro" id="IPR002347">
    <property type="entry name" value="SDR_fam"/>
</dbReference>
<feature type="domain" description="Ketoreductase" evidence="4">
    <location>
        <begin position="11"/>
        <end position="192"/>
    </location>
</feature>
<evidence type="ECO:0000256" key="1">
    <source>
        <dbReference type="ARBA" id="ARBA00006484"/>
    </source>
</evidence>
<dbReference type="PATRIC" id="fig|1300222.3.peg.4767"/>
<dbReference type="PRINTS" id="PR00081">
    <property type="entry name" value="GDHRDH"/>
</dbReference>
<dbReference type="InterPro" id="IPR036291">
    <property type="entry name" value="NAD(P)-bd_dom_sf"/>
</dbReference>
<comment type="similarity">
    <text evidence="1 3">Belongs to the short-chain dehydrogenases/reductases (SDR) family.</text>
</comment>
<sequence length="289" mass="31550">MIVLATNTTKRIAFLTGSSSGFGLHTSVALAKAGFFVIATMRDISKREELDKLAAQNGVTDCLEVVQMDVTRPDEVIAAVSGVLARHQNIDLLVNNAGFACGGFVEEIGLAAWREQFEVNVFGLICVTQAVLPHMRERQYGTIINISSISGRIGFPGLAAYAASKHAVEGFSESLRLEMLPHGINVVLVEPGSYKTSIWEKGLGNAPSRPASPYSRQMESLTTMVTKIAERAPAPDEVVEVIVRAALAPRPSFRYPVGSGVRLSILAKQWLPWRWFETLVNKQMRPPRS</sequence>
<dbReference type="InterPro" id="IPR057326">
    <property type="entry name" value="KR_dom"/>
</dbReference>